<feature type="region of interest" description="Disordered" evidence="1">
    <location>
        <begin position="12"/>
        <end position="31"/>
    </location>
</feature>
<evidence type="ECO:0000313" key="2">
    <source>
        <dbReference type="EMBL" id="PSS08742.1"/>
    </source>
</evidence>
<dbReference type="InParanoid" id="A0A2T3AR83"/>
<dbReference type="GeneID" id="36572050"/>
<evidence type="ECO:0000256" key="1">
    <source>
        <dbReference type="SAM" id="MobiDB-lite"/>
    </source>
</evidence>
<sequence length="149" mass="16974">MRWSVVVGFGGGGGGSNQAAKGRRGWLGGNGRIHDRRLTKTIAGREKLKDEGEHVCLSLCHSCLSRWSEGRERGRENRREGIPEYTLVSWVVNGPMRGRREETMRERRFLTKKFGGSRGRRSTNDEQNDWHWQEGPYRSAVVTLPYTTA</sequence>
<evidence type="ECO:0000313" key="3">
    <source>
        <dbReference type="Proteomes" id="UP000241818"/>
    </source>
</evidence>
<dbReference type="EMBL" id="KZ679018">
    <property type="protein sequence ID" value="PSS08742.1"/>
    <property type="molecule type" value="Genomic_DNA"/>
</dbReference>
<dbReference type="RefSeq" id="XP_024717140.1">
    <property type="nucleotide sequence ID" value="XM_024863969.1"/>
</dbReference>
<organism evidence="2 3">
    <name type="scientific">Amorphotheca resinae ATCC 22711</name>
    <dbReference type="NCBI Taxonomy" id="857342"/>
    <lineage>
        <taxon>Eukaryota</taxon>
        <taxon>Fungi</taxon>
        <taxon>Dikarya</taxon>
        <taxon>Ascomycota</taxon>
        <taxon>Pezizomycotina</taxon>
        <taxon>Leotiomycetes</taxon>
        <taxon>Helotiales</taxon>
        <taxon>Amorphothecaceae</taxon>
        <taxon>Amorphotheca</taxon>
    </lineage>
</organism>
<keyword evidence="3" id="KW-1185">Reference proteome</keyword>
<dbReference type="Proteomes" id="UP000241818">
    <property type="component" value="Unassembled WGS sequence"/>
</dbReference>
<protein>
    <submittedName>
        <fullName evidence="2">Uncharacterized protein</fullName>
    </submittedName>
</protein>
<dbReference type="AlphaFoldDB" id="A0A2T3AR83"/>
<accession>A0A2T3AR83</accession>
<proteinExistence type="predicted"/>
<reference evidence="2 3" key="1">
    <citation type="journal article" date="2018" name="New Phytol.">
        <title>Comparative genomics and transcriptomics depict ericoid mycorrhizal fungi as versatile saprotrophs and plant mutualists.</title>
        <authorList>
            <person name="Martino E."/>
            <person name="Morin E."/>
            <person name="Grelet G.A."/>
            <person name="Kuo A."/>
            <person name="Kohler A."/>
            <person name="Daghino S."/>
            <person name="Barry K.W."/>
            <person name="Cichocki N."/>
            <person name="Clum A."/>
            <person name="Dockter R.B."/>
            <person name="Hainaut M."/>
            <person name="Kuo R.C."/>
            <person name="LaButti K."/>
            <person name="Lindahl B.D."/>
            <person name="Lindquist E.A."/>
            <person name="Lipzen A."/>
            <person name="Khouja H.R."/>
            <person name="Magnuson J."/>
            <person name="Murat C."/>
            <person name="Ohm R.A."/>
            <person name="Singer S.W."/>
            <person name="Spatafora J.W."/>
            <person name="Wang M."/>
            <person name="Veneault-Fourrey C."/>
            <person name="Henrissat B."/>
            <person name="Grigoriev I.V."/>
            <person name="Martin F.M."/>
            <person name="Perotto S."/>
        </authorList>
    </citation>
    <scope>NUCLEOTIDE SEQUENCE [LARGE SCALE GENOMIC DNA]</scope>
    <source>
        <strain evidence="2 3">ATCC 22711</strain>
    </source>
</reference>
<name>A0A2T3AR83_AMORE</name>
<gene>
    <name evidence="2" type="ORF">M430DRAFT_188749</name>
</gene>